<dbReference type="PANTHER" id="PTHR14465">
    <property type="entry name" value="IQ DOMAIN-CONTAINING PROTEIN H"/>
    <property type="match status" value="1"/>
</dbReference>
<accession>A0A9Q0IDS4</accession>
<name>A0A9Q0IDS4_9TELE</name>
<protein>
    <submittedName>
        <fullName evidence="2">Uncharacterized protein</fullName>
    </submittedName>
</protein>
<evidence type="ECO:0000256" key="1">
    <source>
        <dbReference type="SAM" id="Coils"/>
    </source>
</evidence>
<comment type="caution">
    <text evidence="2">The sequence shown here is derived from an EMBL/GenBank/DDBJ whole genome shotgun (WGS) entry which is preliminary data.</text>
</comment>
<dbReference type="Proteomes" id="UP001148018">
    <property type="component" value="Unassembled WGS sequence"/>
</dbReference>
<sequence>MTATIKVEEVEELGKVLVQVQDDLRQLRRNIDKIAIRGSGEKLDLQALDNAIHRTECGIRKHAEQCLKAVNSQMLVLPIIDDKKLNSQIPKWRPPLENIPNVYSQRGNHDRLSPGEKHKLAFTMRLLYNPEHPKNRAIMHEKFGIPLPDVHRKSGTSTAHQRLVTGPTAGPLSIVSGQQNGDLHLAGSEGGGLRTAAAGFTIS</sequence>
<dbReference type="PANTHER" id="PTHR14465:SF0">
    <property type="entry name" value="IQ DOMAIN-CONTAINING PROTEIN H"/>
    <property type="match status" value="1"/>
</dbReference>
<gene>
    <name evidence="2" type="ORF">NHX12_003131</name>
</gene>
<reference evidence="2" key="1">
    <citation type="submission" date="2022-07" db="EMBL/GenBank/DDBJ databases">
        <title>Chromosome-level genome of Muraenolepis orangiensis.</title>
        <authorList>
            <person name="Kim J."/>
        </authorList>
    </citation>
    <scope>NUCLEOTIDE SEQUENCE</scope>
    <source>
        <strain evidence="2">KU_S4_2022</strain>
        <tissue evidence="2">Muscle</tissue>
    </source>
</reference>
<keyword evidence="1" id="KW-0175">Coiled coil</keyword>
<feature type="coiled-coil region" evidence="1">
    <location>
        <begin position="10"/>
        <end position="37"/>
    </location>
</feature>
<evidence type="ECO:0000313" key="3">
    <source>
        <dbReference type="Proteomes" id="UP001148018"/>
    </source>
</evidence>
<evidence type="ECO:0000313" key="2">
    <source>
        <dbReference type="EMBL" id="KAJ3596727.1"/>
    </source>
</evidence>
<proteinExistence type="predicted"/>
<dbReference type="AlphaFoldDB" id="A0A9Q0IDS4"/>
<dbReference type="InterPro" id="IPR038752">
    <property type="entry name" value="IQCH"/>
</dbReference>
<keyword evidence="3" id="KW-1185">Reference proteome</keyword>
<organism evidence="2 3">
    <name type="scientific">Muraenolepis orangiensis</name>
    <name type="common">Patagonian moray cod</name>
    <dbReference type="NCBI Taxonomy" id="630683"/>
    <lineage>
        <taxon>Eukaryota</taxon>
        <taxon>Metazoa</taxon>
        <taxon>Chordata</taxon>
        <taxon>Craniata</taxon>
        <taxon>Vertebrata</taxon>
        <taxon>Euteleostomi</taxon>
        <taxon>Actinopterygii</taxon>
        <taxon>Neopterygii</taxon>
        <taxon>Teleostei</taxon>
        <taxon>Neoteleostei</taxon>
        <taxon>Acanthomorphata</taxon>
        <taxon>Zeiogadaria</taxon>
        <taxon>Gadariae</taxon>
        <taxon>Gadiformes</taxon>
        <taxon>Muraenolepidoidei</taxon>
        <taxon>Muraenolepididae</taxon>
        <taxon>Muraenolepis</taxon>
    </lineage>
</organism>
<dbReference type="OrthoDB" id="2117703at2759"/>
<dbReference type="EMBL" id="JANIIK010000110">
    <property type="protein sequence ID" value="KAJ3596727.1"/>
    <property type="molecule type" value="Genomic_DNA"/>
</dbReference>